<dbReference type="InterPro" id="IPR017926">
    <property type="entry name" value="GATASE"/>
</dbReference>
<protein>
    <recommendedName>
        <fullName evidence="1">Glutamine amidotransferase domain-containing protein</fullName>
    </recommendedName>
</protein>
<dbReference type="PROSITE" id="PS51273">
    <property type="entry name" value="GATASE_TYPE_1"/>
    <property type="match status" value="1"/>
</dbReference>
<accession>A0A9J7AST0</accession>
<evidence type="ECO:0000313" key="3">
    <source>
        <dbReference type="Proteomes" id="UP001060336"/>
    </source>
</evidence>
<dbReference type="PANTHER" id="PTHR42695:SF5">
    <property type="entry name" value="GLUTAMINE AMIDOTRANSFERASE YLR126C-RELATED"/>
    <property type="match status" value="1"/>
</dbReference>
<proteinExistence type="predicted"/>
<feature type="domain" description="Glutamine amidotransferase" evidence="1">
    <location>
        <begin position="21"/>
        <end position="154"/>
    </location>
</feature>
<dbReference type="Gene3D" id="3.40.50.880">
    <property type="match status" value="1"/>
</dbReference>
<dbReference type="EMBL" id="CP102480">
    <property type="protein sequence ID" value="UUX50731.1"/>
    <property type="molecule type" value="Genomic_DNA"/>
</dbReference>
<gene>
    <name evidence="2" type="ORF">NUH88_03305</name>
</gene>
<dbReference type="PANTHER" id="PTHR42695">
    <property type="entry name" value="GLUTAMINE AMIDOTRANSFERASE YLR126C-RELATED"/>
    <property type="match status" value="1"/>
</dbReference>
<dbReference type="SUPFAM" id="SSF52317">
    <property type="entry name" value="Class I glutamine amidotransferase-like"/>
    <property type="match status" value="1"/>
</dbReference>
<organism evidence="2 3">
    <name type="scientific">Nisaea acidiphila</name>
    <dbReference type="NCBI Taxonomy" id="1862145"/>
    <lineage>
        <taxon>Bacteria</taxon>
        <taxon>Pseudomonadati</taxon>
        <taxon>Pseudomonadota</taxon>
        <taxon>Alphaproteobacteria</taxon>
        <taxon>Rhodospirillales</taxon>
        <taxon>Thalassobaculaceae</taxon>
        <taxon>Nisaea</taxon>
    </lineage>
</organism>
<name>A0A9J7AST0_9PROT</name>
<dbReference type="Pfam" id="PF00117">
    <property type="entry name" value="GATase"/>
    <property type="match status" value="1"/>
</dbReference>
<dbReference type="CDD" id="cd01741">
    <property type="entry name" value="GATase1_1"/>
    <property type="match status" value="1"/>
</dbReference>
<dbReference type="KEGG" id="naci:NUH88_03305"/>
<dbReference type="RefSeq" id="WP_257769955.1">
    <property type="nucleotide sequence ID" value="NZ_CP102480.1"/>
</dbReference>
<dbReference type="Proteomes" id="UP001060336">
    <property type="component" value="Chromosome"/>
</dbReference>
<keyword evidence="3" id="KW-1185">Reference proteome</keyword>
<reference evidence="2" key="1">
    <citation type="submission" date="2022-08" db="EMBL/GenBank/DDBJ databases">
        <title>Nisaea acidiphila sp. nov., isolated from a marine algal debris and emended description of the genus Nisaea Urios et al. 2008.</title>
        <authorList>
            <person name="Kwon K."/>
        </authorList>
    </citation>
    <scope>NUCLEOTIDE SEQUENCE</scope>
    <source>
        <strain evidence="2">MEBiC11861</strain>
    </source>
</reference>
<sequence>MRVLIVENVAGTDIGRMGKTLARRNVELDIRQAFDGATLPATPNGHDALIVLGGPQDALDDAGSLWFPELLELMRTFDRARRPVLGICLGSQLLARAHGGRNILAQPLEFGYEPITPSVAGRDDPLMSLLDPGVPIFQWHSDTFELPPGATLLATGNN</sequence>
<dbReference type="AlphaFoldDB" id="A0A9J7AST0"/>
<evidence type="ECO:0000313" key="2">
    <source>
        <dbReference type="EMBL" id="UUX50731.1"/>
    </source>
</evidence>
<dbReference type="InterPro" id="IPR029062">
    <property type="entry name" value="Class_I_gatase-like"/>
</dbReference>
<dbReference type="GO" id="GO:0005829">
    <property type="term" value="C:cytosol"/>
    <property type="evidence" value="ECO:0007669"/>
    <property type="project" value="TreeGrafter"/>
</dbReference>
<dbReference type="InterPro" id="IPR044992">
    <property type="entry name" value="ChyE-like"/>
</dbReference>
<evidence type="ECO:0000259" key="1">
    <source>
        <dbReference type="Pfam" id="PF00117"/>
    </source>
</evidence>